<evidence type="ECO:0000313" key="2">
    <source>
        <dbReference type="EMBL" id="WXB09190.1"/>
    </source>
</evidence>
<accession>A0ABZ2LFN0</accession>
<feature type="compositionally biased region" description="Low complexity" evidence="1">
    <location>
        <begin position="26"/>
        <end position="38"/>
    </location>
</feature>
<dbReference type="RefSeq" id="WP_394838861.1">
    <property type="nucleotide sequence ID" value="NZ_CP089929.1"/>
</dbReference>
<feature type="region of interest" description="Disordered" evidence="1">
    <location>
        <begin position="1"/>
        <end position="72"/>
    </location>
</feature>
<name>A0ABZ2LFN0_9BACT</name>
<evidence type="ECO:0000256" key="1">
    <source>
        <dbReference type="SAM" id="MobiDB-lite"/>
    </source>
</evidence>
<proteinExistence type="predicted"/>
<reference evidence="2" key="1">
    <citation type="submission" date="2021-12" db="EMBL/GenBank/DDBJ databases">
        <title>Discovery of the Pendulisporaceae a myxobacterial family with distinct sporulation behavior and unique specialized metabolism.</title>
        <authorList>
            <person name="Garcia R."/>
            <person name="Popoff A."/>
            <person name="Bader C.D."/>
            <person name="Loehr J."/>
            <person name="Walesch S."/>
            <person name="Walt C."/>
            <person name="Boldt J."/>
            <person name="Bunk B."/>
            <person name="Haeckl F.J.F.P.J."/>
            <person name="Gunesch A.P."/>
            <person name="Birkelbach J."/>
            <person name="Nuebel U."/>
            <person name="Pietschmann T."/>
            <person name="Bach T."/>
            <person name="Mueller R."/>
        </authorList>
    </citation>
    <scope>NUCLEOTIDE SEQUENCE</scope>
    <source>
        <strain evidence="2">MSr11367</strain>
    </source>
</reference>
<evidence type="ECO:0000313" key="3">
    <source>
        <dbReference type="Proteomes" id="UP001374803"/>
    </source>
</evidence>
<feature type="compositionally biased region" description="Basic and acidic residues" evidence="1">
    <location>
        <begin position="8"/>
        <end position="17"/>
    </location>
</feature>
<protein>
    <submittedName>
        <fullName evidence="2">Uncharacterized protein</fullName>
    </submittedName>
</protein>
<dbReference type="Proteomes" id="UP001374803">
    <property type="component" value="Chromosome"/>
</dbReference>
<organism evidence="2 3">
    <name type="scientific">Pendulispora rubella</name>
    <dbReference type="NCBI Taxonomy" id="2741070"/>
    <lineage>
        <taxon>Bacteria</taxon>
        <taxon>Pseudomonadati</taxon>
        <taxon>Myxococcota</taxon>
        <taxon>Myxococcia</taxon>
        <taxon>Myxococcales</taxon>
        <taxon>Sorangiineae</taxon>
        <taxon>Pendulisporaceae</taxon>
        <taxon>Pendulispora</taxon>
    </lineage>
</organism>
<sequence>MGNTGGDVRNDEHHDTGAHGGDAAPGETDAGDAGNADAEGADGGGVDAGDTDSGETDAGPSGPWVPANLPANICDTPSTAELNVPAGGERSLTSDGTCDALVPQDETPPNICVRKFASATIAGSLRVETNERALAIVVTGSFTIPTGGVVQAISMGDFRGRPSFEYPDVFVGLPGAGHIGAGESTGLAGGPAYGPTSGTQLVAGAFAGSGSLWHGVGGTAGGALQLVACSELALTGTVSVRGGDGSPGNSHYVPHAEYPGGGGGGGSGGTLVLDAKRIVGNGGALLAVGGQGGAAGFDPEAPGIMTSPGGAGAPGRTVIHVPQGTSLPAITSTPPAEVLH</sequence>
<gene>
    <name evidence="2" type="ORF">LVJ94_18380</name>
</gene>
<dbReference type="EMBL" id="CP089983">
    <property type="protein sequence ID" value="WXB09190.1"/>
    <property type="molecule type" value="Genomic_DNA"/>
</dbReference>
<keyword evidence="3" id="KW-1185">Reference proteome</keyword>